<evidence type="ECO:0000313" key="4">
    <source>
        <dbReference type="EMBL" id="PUU81156.1"/>
    </source>
</evidence>
<dbReference type="Gene3D" id="2.30.30.210">
    <property type="entry name" value="Ribonuclease P/MRP, subunit p29"/>
    <property type="match status" value="1"/>
</dbReference>
<dbReference type="OrthoDB" id="124041at2759"/>
<accession>A0A2T7A0A0</accession>
<dbReference type="GO" id="GO:0006364">
    <property type="term" value="P:rRNA processing"/>
    <property type="evidence" value="ECO:0007669"/>
    <property type="project" value="TreeGrafter"/>
</dbReference>
<gene>
    <name evidence="4" type="ORF">B9Z19DRAFT_1106597</name>
</gene>
<dbReference type="SUPFAM" id="SSF101744">
    <property type="entry name" value="Rof/RNase P subunit-like"/>
    <property type="match status" value="1"/>
</dbReference>
<dbReference type="EMBL" id="NESQ01000049">
    <property type="protein sequence ID" value="PUU81156.1"/>
    <property type="molecule type" value="Genomic_DNA"/>
</dbReference>
<evidence type="ECO:0000256" key="3">
    <source>
        <dbReference type="SAM" id="MobiDB-lite"/>
    </source>
</evidence>
<dbReference type="Pfam" id="PF01868">
    <property type="entry name" value="RNase_P-MRP_p29"/>
    <property type="match status" value="1"/>
</dbReference>
<dbReference type="GO" id="GO:0030677">
    <property type="term" value="C:ribonuclease P complex"/>
    <property type="evidence" value="ECO:0007669"/>
    <property type="project" value="InterPro"/>
</dbReference>
<evidence type="ECO:0000256" key="2">
    <source>
        <dbReference type="ARBA" id="ARBA00006181"/>
    </source>
</evidence>
<protein>
    <submittedName>
        <fullName evidence="4">Uncharacterized protein</fullName>
    </submittedName>
</protein>
<feature type="compositionally biased region" description="Polar residues" evidence="3">
    <location>
        <begin position="152"/>
        <end position="179"/>
    </location>
</feature>
<feature type="compositionally biased region" description="Pro residues" evidence="3">
    <location>
        <begin position="33"/>
        <end position="46"/>
    </location>
</feature>
<dbReference type="PANTHER" id="PTHR13348:SF0">
    <property type="entry name" value="RIBONUCLEASE P PROTEIN SUBUNIT P29"/>
    <property type="match status" value="1"/>
</dbReference>
<dbReference type="PANTHER" id="PTHR13348">
    <property type="entry name" value="RIBONUCLEASE P SUBUNIT P29"/>
    <property type="match status" value="1"/>
</dbReference>
<comment type="caution">
    <text evidence="4">The sequence shown here is derived from an EMBL/GenBank/DDBJ whole genome shotgun (WGS) entry which is preliminary data.</text>
</comment>
<feature type="region of interest" description="Disordered" evidence="3">
    <location>
        <begin position="1"/>
        <end position="50"/>
    </location>
</feature>
<dbReference type="InterPro" id="IPR016848">
    <property type="entry name" value="RNase_P/MRP_Rpp29-subunit"/>
</dbReference>
<reference evidence="4 5" key="1">
    <citation type="submission" date="2017-04" db="EMBL/GenBank/DDBJ databases">
        <title>Draft genome sequence of Tuber borchii Vittad., a whitish edible truffle.</title>
        <authorList>
            <consortium name="DOE Joint Genome Institute"/>
            <person name="Murat C."/>
            <person name="Kuo A."/>
            <person name="Barry K.W."/>
            <person name="Clum A."/>
            <person name="Dockter R.B."/>
            <person name="Fauchery L."/>
            <person name="Iotti M."/>
            <person name="Kohler A."/>
            <person name="Labutti K."/>
            <person name="Lindquist E.A."/>
            <person name="Lipzen A."/>
            <person name="Ohm R.A."/>
            <person name="Wang M."/>
            <person name="Grigoriev I.V."/>
            <person name="Zambonelli A."/>
            <person name="Martin F.M."/>
        </authorList>
    </citation>
    <scope>NUCLEOTIDE SEQUENCE [LARGE SCALE GENOMIC DNA]</scope>
    <source>
        <strain evidence="4 5">Tbo3840</strain>
    </source>
</reference>
<evidence type="ECO:0000256" key="1">
    <source>
        <dbReference type="ARBA" id="ARBA00004123"/>
    </source>
</evidence>
<keyword evidence="5" id="KW-1185">Reference proteome</keyword>
<organism evidence="4 5">
    <name type="scientific">Tuber borchii</name>
    <name type="common">White truffle</name>
    <dbReference type="NCBI Taxonomy" id="42251"/>
    <lineage>
        <taxon>Eukaryota</taxon>
        <taxon>Fungi</taxon>
        <taxon>Dikarya</taxon>
        <taxon>Ascomycota</taxon>
        <taxon>Pezizomycotina</taxon>
        <taxon>Pezizomycetes</taxon>
        <taxon>Pezizales</taxon>
        <taxon>Tuberaceae</taxon>
        <taxon>Tuber</taxon>
    </lineage>
</organism>
<dbReference type="GO" id="GO:0000172">
    <property type="term" value="C:ribonuclease MRP complex"/>
    <property type="evidence" value="ECO:0007669"/>
    <property type="project" value="InterPro"/>
</dbReference>
<dbReference type="GO" id="GO:0005634">
    <property type="term" value="C:nucleus"/>
    <property type="evidence" value="ECO:0007669"/>
    <property type="project" value="UniProtKB-SubCell"/>
</dbReference>
<dbReference type="InterPro" id="IPR023534">
    <property type="entry name" value="Rof/RNase_P-like"/>
</dbReference>
<comment type="subcellular location">
    <subcellularLocation>
        <location evidence="1">Nucleus</location>
    </subcellularLocation>
</comment>
<feature type="compositionally biased region" description="Polar residues" evidence="3">
    <location>
        <begin position="1"/>
        <end position="24"/>
    </location>
</feature>
<dbReference type="InterPro" id="IPR002730">
    <property type="entry name" value="Rpp29/RNP1"/>
</dbReference>
<feature type="region of interest" description="Disordered" evidence="3">
    <location>
        <begin position="146"/>
        <end position="201"/>
    </location>
</feature>
<dbReference type="AlphaFoldDB" id="A0A2T7A0A0"/>
<dbReference type="GO" id="GO:0001682">
    <property type="term" value="P:tRNA 5'-leader removal"/>
    <property type="evidence" value="ECO:0007669"/>
    <property type="project" value="InterPro"/>
</dbReference>
<dbReference type="GO" id="GO:0033204">
    <property type="term" value="F:ribonuclease P RNA binding"/>
    <property type="evidence" value="ECO:0007669"/>
    <property type="project" value="InterPro"/>
</dbReference>
<dbReference type="STRING" id="42251.A0A2T7A0A0"/>
<dbReference type="InterPro" id="IPR036980">
    <property type="entry name" value="RNase_P/MRP_Rpp29_sf"/>
</dbReference>
<dbReference type="Proteomes" id="UP000244722">
    <property type="component" value="Unassembled WGS sequence"/>
</dbReference>
<proteinExistence type="inferred from homology"/>
<sequence>MSLSTLLSSAYSPATASEVHSSITYKPLRLHPNTPPPPPPPPPPSKPLTATQKRAQKINQIPKSVPPNTLRALHALWSGYATDLLRSTSSAAAAAQLMASAEFVGARIEVVRSACPSLVGIVGVCVVERRGVVYIACEESGRVRGVGKARSQHSYSPKLRSSVSDLPSPRHNQPTSRYDTSYPKEPHRPLPNPQVQYFQQH</sequence>
<evidence type="ECO:0000313" key="5">
    <source>
        <dbReference type="Proteomes" id="UP000244722"/>
    </source>
</evidence>
<comment type="similarity">
    <text evidence="2">Belongs to the eukaryotic/archaeal RNase P protein component 1 family.</text>
</comment>
<name>A0A2T7A0A0_TUBBO</name>